<feature type="compositionally biased region" description="Basic residues" evidence="1">
    <location>
        <begin position="11"/>
        <end position="28"/>
    </location>
</feature>
<name>A0AAD2Q558_9AGAR</name>
<evidence type="ECO:0000313" key="2">
    <source>
        <dbReference type="EMBL" id="CAK5277328.1"/>
    </source>
</evidence>
<comment type="caution">
    <text evidence="2">The sequence shown here is derived from an EMBL/GenBank/DDBJ whole genome shotgun (WGS) entry which is preliminary data.</text>
</comment>
<proteinExistence type="predicted"/>
<feature type="region of interest" description="Disordered" evidence="1">
    <location>
        <begin position="1"/>
        <end position="83"/>
    </location>
</feature>
<dbReference type="Proteomes" id="UP001295794">
    <property type="component" value="Unassembled WGS sequence"/>
</dbReference>
<reference evidence="2" key="1">
    <citation type="submission" date="2023-11" db="EMBL/GenBank/DDBJ databases">
        <authorList>
            <person name="De Vega J J."/>
            <person name="De Vega J J."/>
        </authorList>
    </citation>
    <scope>NUCLEOTIDE SEQUENCE</scope>
</reference>
<keyword evidence="3" id="KW-1185">Reference proteome</keyword>
<feature type="compositionally biased region" description="Polar residues" evidence="1">
    <location>
        <begin position="73"/>
        <end position="82"/>
    </location>
</feature>
<organism evidence="2 3">
    <name type="scientific">Mycena citricolor</name>
    <dbReference type="NCBI Taxonomy" id="2018698"/>
    <lineage>
        <taxon>Eukaryota</taxon>
        <taxon>Fungi</taxon>
        <taxon>Dikarya</taxon>
        <taxon>Basidiomycota</taxon>
        <taxon>Agaricomycotina</taxon>
        <taxon>Agaricomycetes</taxon>
        <taxon>Agaricomycetidae</taxon>
        <taxon>Agaricales</taxon>
        <taxon>Marasmiineae</taxon>
        <taxon>Mycenaceae</taxon>
        <taxon>Mycena</taxon>
    </lineage>
</organism>
<feature type="compositionally biased region" description="Polar residues" evidence="1">
    <location>
        <begin position="31"/>
        <end position="47"/>
    </location>
</feature>
<evidence type="ECO:0000256" key="1">
    <source>
        <dbReference type="SAM" id="MobiDB-lite"/>
    </source>
</evidence>
<gene>
    <name evidence="2" type="ORF">MYCIT1_LOCUS26273</name>
</gene>
<accession>A0AAD2Q558</accession>
<sequence>MTRTPVAPRKAPLHKSSHRNHVLRVKRGTGKESTPSVHRSPRRSSNIFHLRTARDSIIGDSDDDQENELPTYGSPQAKSRPSYTWDDEKTLVTALIDDEDDHVADPDAKLSRLADSLREPFARAGTALIQDMAHTLQPAVQRVTSAHRTLTRHVDTAYATGLLAFDDACKLFELATIEDQQALQQAFTATAKRIKGLFERLEEAYRHRDKLWTDLDTYLAAEIDPVIASLAEVPSATERTINTLEKHARNMATKDDDSAKIQSMLAKLT</sequence>
<dbReference type="AlphaFoldDB" id="A0AAD2Q558"/>
<dbReference type="EMBL" id="CAVNYO010000419">
    <property type="protein sequence ID" value="CAK5277328.1"/>
    <property type="molecule type" value="Genomic_DNA"/>
</dbReference>
<evidence type="ECO:0000313" key="3">
    <source>
        <dbReference type="Proteomes" id="UP001295794"/>
    </source>
</evidence>
<protein>
    <submittedName>
        <fullName evidence="2">Uncharacterized protein</fullName>
    </submittedName>
</protein>